<comment type="caution">
    <text evidence="10">The sequence shown here is derived from an EMBL/GenBank/DDBJ whole genome shotgun (WGS) entry which is preliminary data.</text>
</comment>
<protein>
    <submittedName>
        <fullName evidence="10">Biopolymer transporter ExbD</fullName>
    </submittedName>
</protein>
<keyword evidence="5 9" id="KW-1133">Transmembrane helix</keyword>
<evidence type="ECO:0000313" key="11">
    <source>
        <dbReference type="Proteomes" id="UP000779809"/>
    </source>
</evidence>
<evidence type="ECO:0000256" key="6">
    <source>
        <dbReference type="ARBA" id="ARBA00023136"/>
    </source>
</evidence>
<keyword evidence="3" id="KW-1003">Cell membrane</keyword>
<dbReference type="Proteomes" id="UP000779809">
    <property type="component" value="Unassembled WGS sequence"/>
</dbReference>
<dbReference type="PANTHER" id="PTHR30558">
    <property type="entry name" value="EXBD MEMBRANE COMPONENT OF PMF-DRIVEN MACROMOLECULE IMPORT SYSTEM"/>
    <property type="match status" value="1"/>
</dbReference>
<evidence type="ECO:0000256" key="2">
    <source>
        <dbReference type="ARBA" id="ARBA00005811"/>
    </source>
</evidence>
<dbReference type="GO" id="GO:0022857">
    <property type="term" value="F:transmembrane transporter activity"/>
    <property type="evidence" value="ECO:0007669"/>
    <property type="project" value="InterPro"/>
</dbReference>
<evidence type="ECO:0000256" key="3">
    <source>
        <dbReference type="ARBA" id="ARBA00022475"/>
    </source>
</evidence>
<gene>
    <name evidence="10" type="ORF">HYX28_04730</name>
</gene>
<keyword evidence="4 7" id="KW-0812">Transmembrane</keyword>
<dbReference type="EMBL" id="JACPNR010000006">
    <property type="protein sequence ID" value="MBI2678063.1"/>
    <property type="molecule type" value="Genomic_DNA"/>
</dbReference>
<evidence type="ECO:0000256" key="9">
    <source>
        <dbReference type="SAM" id="Phobius"/>
    </source>
</evidence>
<dbReference type="GO" id="GO:0015031">
    <property type="term" value="P:protein transport"/>
    <property type="evidence" value="ECO:0007669"/>
    <property type="project" value="UniProtKB-KW"/>
</dbReference>
<dbReference type="Gene3D" id="3.30.420.270">
    <property type="match status" value="1"/>
</dbReference>
<dbReference type="GO" id="GO:0005886">
    <property type="term" value="C:plasma membrane"/>
    <property type="evidence" value="ECO:0007669"/>
    <property type="project" value="UniProtKB-SubCell"/>
</dbReference>
<sequence length="148" mass="15953">MAMTAGGSAGGPQCDINVTPMIDVLLVLLIIFMVITPLTPKGLDALVPQPPPPDQQKQPEPPDRTVVVQVVKGANGQRSTLKINQDEVTWDNLQARLEEIYKTRAEKVMFVKGDSDIQFLEVAQVIDIAHAAGVDKVGLITAKIEQGS</sequence>
<evidence type="ECO:0000256" key="1">
    <source>
        <dbReference type="ARBA" id="ARBA00004162"/>
    </source>
</evidence>
<feature type="transmembrane region" description="Helical" evidence="9">
    <location>
        <begin position="20"/>
        <end position="39"/>
    </location>
</feature>
<feature type="region of interest" description="Disordered" evidence="8">
    <location>
        <begin position="45"/>
        <end position="64"/>
    </location>
</feature>
<dbReference type="Pfam" id="PF02472">
    <property type="entry name" value="ExbD"/>
    <property type="match status" value="1"/>
</dbReference>
<dbReference type="InterPro" id="IPR003400">
    <property type="entry name" value="ExbD"/>
</dbReference>
<keyword evidence="6 9" id="KW-0472">Membrane</keyword>
<proteinExistence type="inferred from homology"/>
<dbReference type="AlphaFoldDB" id="A0A932A8G0"/>
<reference evidence="10" key="1">
    <citation type="submission" date="2020-07" db="EMBL/GenBank/DDBJ databases">
        <title>Huge and variable diversity of episymbiotic CPR bacteria and DPANN archaea in groundwater ecosystems.</title>
        <authorList>
            <person name="He C.Y."/>
            <person name="Keren R."/>
            <person name="Whittaker M."/>
            <person name="Farag I.F."/>
            <person name="Doudna J."/>
            <person name="Cate J.H.D."/>
            <person name="Banfield J.F."/>
        </authorList>
    </citation>
    <scope>NUCLEOTIDE SEQUENCE</scope>
    <source>
        <strain evidence="10">NC_groundwater_580_Pr5_B-0.1um_64_19</strain>
    </source>
</reference>
<evidence type="ECO:0000256" key="8">
    <source>
        <dbReference type="SAM" id="MobiDB-lite"/>
    </source>
</evidence>
<organism evidence="10 11">
    <name type="scientific">Candidatus Korobacter versatilis</name>
    <dbReference type="NCBI Taxonomy" id="658062"/>
    <lineage>
        <taxon>Bacteria</taxon>
        <taxon>Pseudomonadati</taxon>
        <taxon>Acidobacteriota</taxon>
        <taxon>Terriglobia</taxon>
        <taxon>Terriglobales</taxon>
        <taxon>Candidatus Korobacteraceae</taxon>
        <taxon>Candidatus Korobacter</taxon>
    </lineage>
</organism>
<comment type="subcellular location">
    <subcellularLocation>
        <location evidence="1">Cell membrane</location>
        <topology evidence="1">Single-pass membrane protein</topology>
    </subcellularLocation>
    <subcellularLocation>
        <location evidence="7">Cell membrane</location>
        <topology evidence="7">Single-pass type II membrane protein</topology>
    </subcellularLocation>
</comment>
<comment type="similarity">
    <text evidence="2 7">Belongs to the ExbD/TolR family.</text>
</comment>
<evidence type="ECO:0000256" key="5">
    <source>
        <dbReference type="ARBA" id="ARBA00022989"/>
    </source>
</evidence>
<evidence type="ECO:0000256" key="4">
    <source>
        <dbReference type="ARBA" id="ARBA00022692"/>
    </source>
</evidence>
<dbReference type="PANTHER" id="PTHR30558:SF7">
    <property type="entry name" value="TOL-PAL SYSTEM PROTEIN TOLR"/>
    <property type="match status" value="1"/>
</dbReference>
<evidence type="ECO:0000256" key="7">
    <source>
        <dbReference type="RuleBase" id="RU003879"/>
    </source>
</evidence>
<keyword evidence="7" id="KW-0653">Protein transport</keyword>
<name>A0A932A8G0_9BACT</name>
<keyword evidence="7" id="KW-0813">Transport</keyword>
<accession>A0A932A8G0</accession>
<evidence type="ECO:0000313" key="10">
    <source>
        <dbReference type="EMBL" id="MBI2678063.1"/>
    </source>
</evidence>